<evidence type="ECO:0000313" key="2">
    <source>
        <dbReference type="Proteomes" id="UP000038830"/>
    </source>
</evidence>
<name>A0A0H5CHR3_CYBJN</name>
<sequence length="393" mass="43775">MRMPSLGSGVSLPPTETLTERTQVAISQPEVIREFLCPLDEHTGDRILVQRDVIKGAIECSLADQLFIIAGPSALRDPLQSIGCMKWIRSKNEALSNVRVLMNLSIDRMAILSDRETVQPYYLTHGLVSTRLHLLELARHVALVGGVTDPILQVYFEDLYSFGLFYDLDNDCMTNLLSNSPFGIAILDRHFNTCQVELLSRQIQQCFEVQRLHLGVMGLGQIGMVLSKGNSDVVIAIGLDLLSEMMDQVSSSSNRYKFLVDLGITSTCQEYKDKSRKLKRILEAVHRTEIFGFMINSGELYTTTATSTACVDDYVDSHSYLSMSSDLHISRKNNGSISKSMISALQSSYSKVASLVKMNDISNADNGCGSQPQELYYADKLITDIDSYFHLVL</sequence>
<dbReference type="AlphaFoldDB" id="A0A0H5CHR3"/>
<gene>
    <name evidence="1" type="ORF">BN1211_4834</name>
</gene>
<protein>
    <submittedName>
        <fullName evidence="1">Uncharacterized protein</fullName>
    </submittedName>
</protein>
<dbReference type="Gene3D" id="3.20.20.70">
    <property type="entry name" value="Aldolase class I"/>
    <property type="match status" value="1"/>
</dbReference>
<dbReference type="Proteomes" id="UP000038830">
    <property type="component" value="Unassembled WGS sequence"/>
</dbReference>
<dbReference type="InterPro" id="IPR013785">
    <property type="entry name" value="Aldolase_TIM"/>
</dbReference>
<organism evidence="1 2">
    <name type="scientific">Cyberlindnera jadinii (strain ATCC 18201 / CBS 1600 / BCRC 20928 / JCM 3617 / NBRC 0987 / NRRL Y-1542)</name>
    <name type="common">Torula yeast</name>
    <name type="synonym">Candida utilis</name>
    <dbReference type="NCBI Taxonomy" id="983966"/>
    <lineage>
        <taxon>Eukaryota</taxon>
        <taxon>Fungi</taxon>
        <taxon>Dikarya</taxon>
        <taxon>Ascomycota</taxon>
        <taxon>Saccharomycotina</taxon>
        <taxon>Saccharomycetes</taxon>
        <taxon>Phaffomycetales</taxon>
        <taxon>Phaffomycetaceae</taxon>
        <taxon>Cyberlindnera</taxon>
    </lineage>
</organism>
<proteinExistence type="predicted"/>
<dbReference type="EMBL" id="CDQK01000005">
    <property type="protein sequence ID" value="CEP24114.1"/>
    <property type="molecule type" value="Genomic_DNA"/>
</dbReference>
<reference evidence="2" key="1">
    <citation type="journal article" date="2015" name="J. Biotechnol.">
        <title>The structure of the Cyberlindnera jadinii genome and its relation to Candida utilis analyzed by the occurrence of single nucleotide polymorphisms.</title>
        <authorList>
            <person name="Rupp O."/>
            <person name="Brinkrolf K."/>
            <person name="Buerth C."/>
            <person name="Kunigo M."/>
            <person name="Schneider J."/>
            <person name="Jaenicke S."/>
            <person name="Goesmann A."/>
            <person name="Puehler A."/>
            <person name="Jaeger K.-E."/>
            <person name="Ernst J.F."/>
        </authorList>
    </citation>
    <scope>NUCLEOTIDE SEQUENCE [LARGE SCALE GENOMIC DNA]</scope>
    <source>
        <strain evidence="2">ATCC 18201 / CBS 1600 / BCRC 20928 / JCM 3617 / NBRC 0987 / NRRL Y-1542</strain>
    </source>
</reference>
<accession>A0A0H5CHR3</accession>
<evidence type="ECO:0000313" key="1">
    <source>
        <dbReference type="EMBL" id="CEP24114.1"/>
    </source>
</evidence>